<dbReference type="AlphaFoldDB" id="A0A9Q0KPE8"/>
<feature type="region of interest" description="Disordered" evidence="7">
    <location>
        <begin position="195"/>
        <end position="254"/>
    </location>
</feature>
<dbReference type="GO" id="GO:0031418">
    <property type="term" value="F:L-ascorbic acid binding"/>
    <property type="evidence" value="ECO:0007669"/>
    <property type="project" value="UniProtKB-KW"/>
</dbReference>
<dbReference type="PROSITE" id="PS51471">
    <property type="entry name" value="FE2OG_OXY"/>
    <property type="match status" value="1"/>
</dbReference>
<keyword evidence="10" id="KW-1185">Reference proteome</keyword>
<organism evidence="9 10">
    <name type="scientific">Protea cynaroides</name>
    <dbReference type="NCBI Taxonomy" id="273540"/>
    <lineage>
        <taxon>Eukaryota</taxon>
        <taxon>Viridiplantae</taxon>
        <taxon>Streptophyta</taxon>
        <taxon>Embryophyta</taxon>
        <taxon>Tracheophyta</taxon>
        <taxon>Spermatophyta</taxon>
        <taxon>Magnoliopsida</taxon>
        <taxon>Proteales</taxon>
        <taxon>Proteaceae</taxon>
        <taxon>Protea</taxon>
    </lineage>
</organism>
<evidence type="ECO:0000256" key="1">
    <source>
        <dbReference type="ARBA" id="ARBA00001961"/>
    </source>
</evidence>
<comment type="caution">
    <text evidence="9">The sequence shown here is derived from an EMBL/GenBank/DDBJ whole genome shotgun (WGS) entry which is preliminary data.</text>
</comment>
<dbReference type="InterPro" id="IPR006620">
    <property type="entry name" value="Pro_4_hyd_alph"/>
</dbReference>
<feature type="compositionally biased region" description="Polar residues" evidence="7">
    <location>
        <begin position="196"/>
        <end position="209"/>
    </location>
</feature>
<comment type="cofactor">
    <cofactor evidence="1">
        <name>L-ascorbate</name>
        <dbReference type="ChEBI" id="CHEBI:38290"/>
    </cofactor>
</comment>
<evidence type="ECO:0000256" key="6">
    <source>
        <dbReference type="ARBA" id="ARBA00023004"/>
    </source>
</evidence>
<sequence>MTGIFSVFCSATSNKGIWQLRRLAEGIDTKLPSVKNNISGMAKNPPEGLGDDFLDEIFAFPTYWANKFPLAGNEGNLAGTAAWASSMLQSSSGEGSSHVRSAAGGGGYERTAAMSPLDLNLKQEKTCSEEGSGSGKQLGEGSDTIPYNISGMAKNPPEDLGDDFFDEIFAITTLGSEFPLEENEGNLAGTAAGVSSMLQQSSGEGSSHLRSADGGGYEETASMSPLGLNLKQEKTCSEEASGSGKQLGEGKDSRTRAEKLRDYREEIQLLYRCRKSISYSVIQRLHKEVYTLNPGKFFVPSFIKAVSGNTAASLRSIISEPSPGIYTFKMLQPSFCQLLLSEVKNFEKWVKKKKIRIMHPNIMTSYGVVLDDFGLETMLGKLMEDFICPISKVFFPEVGGFTLDSHHGYVVHYGKDWAVDEGLHMDDSEVTLNVCLGNQFSGGEQYFGGIRCNKHKNTRIEPEETLDYSHVPGKAVLHHGRHRNGANATTSGHRINLLLWCRSSVFREMEYQKKISSCCGWCQREKKERQRQSVSAT</sequence>
<gene>
    <name evidence="9" type="ORF">NE237_007040</name>
</gene>
<keyword evidence="2" id="KW-0479">Metal-binding</keyword>
<protein>
    <recommendedName>
        <fullName evidence="8">Fe2OG dioxygenase domain-containing protein</fullName>
    </recommendedName>
</protein>
<dbReference type="EMBL" id="JAMYWD010000004">
    <property type="protein sequence ID" value="KAJ4973866.1"/>
    <property type="molecule type" value="Genomic_DNA"/>
</dbReference>
<dbReference type="Pfam" id="PF25238">
    <property type="entry name" value="OGFOD2-like"/>
    <property type="match status" value="1"/>
</dbReference>
<feature type="region of interest" description="Disordered" evidence="7">
    <location>
        <begin position="125"/>
        <end position="156"/>
    </location>
</feature>
<proteinExistence type="predicted"/>
<name>A0A9Q0KPE8_9MAGN</name>
<dbReference type="PANTHER" id="PTHR24014:SF4">
    <property type="entry name" value="2-OXOGLUTARATE AND IRON-DEPENDENT OXYGENASE DOMAIN-CONTAINING PROTEIN 2"/>
    <property type="match status" value="1"/>
</dbReference>
<evidence type="ECO:0000256" key="7">
    <source>
        <dbReference type="SAM" id="MobiDB-lite"/>
    </source>
</evidence>
<dbReference type="InterPro" id="IPR005123">
    <property type="entry name" value="Oxoglu/Fe-dep_dioxygenase_dom"/>
</dbReference>
<keyword evidence="5" id="KW-0560">Oxidoreductase</keyword>
<dbReference type="OrthoDB" id="1736837at2759"/>
<evidence type="ECO:0000259" key="8">
    <source>
        <dbReference type="PROSITE" id="PS51471"/>
    </source>
</evidence>
<dbReference type="Proteomes" id="UP001141806">
    <property type="component" value="Unassembled WGS sequence"/>
</dbReference>
<keyword evidence="3" id="KW-0847">Vitamin C</keyword>
<accession>A0A9Q0KPE8</accession>
<evidence type="ECO:0000313" key="10">
    <source>
        <dbReference type="Proteomes" id="UP001141806"/>
    </source>
</evidence>
<dbReference type="GO" id="GO:0016705">
    <property type="term" value="F:oxidoreductase activity, acting on paired donors, with incorporation or reduction of molecular oxygen"/>
    <property type="evidence" value="ECO:0007669"/>
    <property type="project" value="InterPro"/>
</dbReference>
<keyword evidence="6" id="KW-0408">Iron</keyword>
<feature type="domain" description="Fe2OG dioxygenase" evidence="8">
    <location>
        <begin position="402"/>
        <end position="503"/>
    </location>
</feature>
<dbReference type="PANTHER" id="PTHR24014">
    <property type="entry name" value="2-OXOGLUTARATE AND IRON-DEPENDENT OXYGENASE DOMAIN-CONTAINING PROTEIN 2"/>
    <property type="match status" value="1"/>
</dbReference>
<evidence type="ECO:0000256" key="2">
    <source>
        <dbReference type="ARBA" id="ARBA00022723"/>
    </source>
</evidence>
<evidence type="ECO:0000313" key="9">
    <source>
        <dbReference type="EMBL" id="KAJ4973866.1"/>
    </source>
</evidence>
<keyword evidence="4" id="KW-0223">Dioxygenase</keyword>
<evidence type="ECO:0000256" key="4">
    <source>
        <dbReference type="ARBA" id="ARBA00022964"/>
    </source>
</evidence>
<evidence type="ECO:0000256" key="5">
    <source>
        <dbReference type="ARBA" id="ARBA00023002"/>
    </source>
</evidence>
<dbReference type="GO" id="GO:0051213">
    <property type="term" value="F:dioxygenase activity"/>
    <property type="evidence" value="ECO:0007669"/>
    <property type="project" value="UniProtKB-KW"/>
</dbReference>
<dbReference type="GO" id="GO:0005506">
    <property type="term" value="F:iron ion binding"/>
    <property type="evidence" value="ECO:0007669"/>
    <property type="project" value="InterPro"/>
</dbReference>
<reference evidence="9" key="1">
    <citation type="journal article" date="2023" name="Plant J.">
        <title>The genome of the king protea, Protea cynaroides.</title>
        <authorList>
            <person name="Chang J."/>
            <person name="Duong T.A."/>
            <person name="Schoeman C."/>
            <person name="Ma X."/>
            <person name="Roodt D."/>
            <person name="Barker N."/>
            <person name="Li Z."/>
            <person name="Van de Peer Y."/>
            <person name="Mizrachi E."/>
        </authorList>
    </citation>
    <scope>NUCLEOTIDE SEQUENCE</scope>
    <source>
        <tissue evidence="9">Young leaves</tissue>
    </source>
</reference>
<evidence type="ECO:0000256" key="3">
    <source>
        <dbReference type="ARBA" id="ARBA00022896"/>
    </source>
</evidence>
<dbReference type="SMART" id="SM00702">
    <property type="entry name" value="P4Hc"/>
    <property type="match status" value="1"/>
</dbReference>